<gene>
    <name evidence="1" type="ORF">ZMTM_18350</name>
</gene>
<dbReference type="AlphaFoldDB" id="A0A8D5GC61"/>
<dbReference type="EMBL" id="AP024110">
    <property type="protein sequence ID" value="BCM25576.1"/>
    <property type="molecule type" value="Genomic_DNA"/>
</dbReference>
<dbReference type="Proteomes" id="UP000826722">
    <property type="component" value="Chromosome"/>
</dbReference>
<reference evidence="1" key="1">
    <citation type="journal article" date="2021" name="Arch. Microbiol.">
        <title>Methyloradius palustris gen. nov., sp. nov., a methanol-oxidizing bacterium isolated from snow.</title>
        <authorList>
            <person name="Miyadera T."/>
            <person name="Kojima H."/>
            <person name="Fukui M."/>
        </authorList>
    </citation>
    <scope>NUCLEOTIDE SEQUENCE</scope>
    <source>
        <strain evidence="1">Zm11</strain>
    </source>
</reference>
<evidence type="ECO:0000313" key="2">
    <source>
        <dbReference type="Proteomes" id="UP000826722"/>
    </source>
</evidence>
<organism evidence="1 2">
    <name type="scientific">Methyloradius palustris</name>
    <dbReference type="NCBI Taxonomy" id="2778876"/>
    <lineage>
        <taxon>Bacteria</taxon>
        <taxon>Pseudomonadati</taxon>
        <taxon>Pseudomonadota</taxon>
        <taxon>Betaproteobacteria</taxon>
        <taxon>Nitrosomonadales</taxon>
        <taxon>Methylophilaceae</taxon>
        <taxon>Methyloradius</taxon>
    </lineage>
</organism>
<name>A0A8D5GC61_9PROT</name>
<keyword evidence="2" id="KW-1185">Reference proteome</keyword>
<evidence type="ECO:0008006" key="3">
    <source>
        <dbReference type="Google" id="ProtNLM"/>
    </source>
</evidence>
<sequence>MINPLKTSTQQVKQLDAKQLDTELVNSSLAQSELDRTKRVVLNQKRQLSTQLLFADSKEVAIVHGEDEYLLRITKQGKLILTK</sequence>
<dbReference type="Gene3D" id="2.10.70.10">
    <property type="entry name" value="Complement Module, domain 1"/>
    <property type="match status" value="1"/>
</dbReference>
<evidence type="ECO:0000313" key="1">
    <source>
        <dbReference type="EMBL" id="BCM25576.1"/>
    </source>
</evidence>
<dbReference type="InterPro" id="IPR019600">
    <property type="entry name" value="Hemin_uptake_protein_HemP"/>
</dbReference>
<proteinExistence type="predicted"/>
<dbReference type="KEGG" id="mpau:ZMTM_18350"/>
<dbReference type="Pfam" id="PF10636">
    <property type="entry name" value="hemP"/>
    <property type="match status" value="1"/>
</dbReference>
<accession>A0A8D5GC61</accession>
<protein>
    <recommendedName>
        <fullName evidence="3">Hemin uptake protein HemP</fullName>
    </recommendedName>
</protein>